<accession>A0ABS7BEI2</accession>
<comment type="caution">
    <text evidence="2">The sequence shown here is derived from an EMBL/GenBank/DDBJ whole genome shotgun (WGS) entry which is preliminary data.</text>
</comment>
<sequence length="99" mass="11394">MTGLVICAVCGRRMDAHWANGRPGYRCRHDYSSARSVAPRVRNLYWAELRIIDGLRYRLSYAGGLPFLADTNELLDHLRACRLVVVCGRTRSTWNRLTR</sequence>
<evidence type="ECO:0000259" key="1">
    <source>
        <dbReference type="Pfam" id="PF13408"/>
    </source>
</evidence>
<feature type="domain" description="Recombinase zinc beta ribbon" evidence="1">
    <location>
        <begin position="2"/>
        <end position="34"/>
    </location>
</feature>
<reference evidence="2 3" key="1">
    <citation type="journal article" date="2013" name="Antonie Van Leeuwenhoek">
        <title>Actinoplanes hulinensis sp. nov., a novel actinomycete isolated from soybean root (Glycine max (L.) Merr).</title>
        <authorList>
            <person name="Shen Y."/>
            <person name="Liu C."/>
            <person name="Wang X."/>
            <person name="Zhao J."/>
            <person name="Jia F."/>
            <person name="Zhang Y."/>
            <person name="Wang L."/>
            <person name="Yang D."/>
            <person name="Xiang W."/>
        </authorList>
    </citation>
    <scope>NUCLEOTIDE SEQUENCE [LARGE SCALE GENOMIC DNA]</scope>
    <source>
        <strain evidence="2 3">NEAU-M9</strain>
    </source>
</reference>
<evidence type="ECO:0000313" key="3">
    <source>
        <dbReference type="Proteomes" id="UP001519863"/>
    </source>
</evidence>
<dbReference type="Proteomes" id="UP001519863">
    <property type="component" value="Unassembled WGS sequence"/>
</dbReference>
<organism evidence="2 3">
    <name type="scientific">Actinoplanes hulinensis</name>
    <dbReference type="NCBI Taxonomy" id="1144547"/>
    <lineage>
        <taxon>Bacteria</taxon>
        <taxon>Bacillati</taxon>
        <taxon>Actinomycetota</taxon>
        <taxon>Actinomycetes</taxon>
        <taxon>Micromonosporales</taxon>
        <taxon>Micromonosporaceae</taxon>
        <taxon>Actinoplanes</taxon>
    </lineage>
</organism>
<dbReference type="Pfam" id="PF13408">
    <property type="entry name" value="Zn_ribbon_recom"/>
    <property type="match status" value="1"/>
</dbReference>
<name>A0ABS7BEI2_9ACTN</name>
<evidence type="ECO:0000313" key="2">
    <source>
        <dbReference type="EMBL" id="MBW6439285.1"/>
    </source>
</evidence>
<gene>
    <name evidence="2" type="ORF">KZ829_36735</name>
</gene>
<protein>
    <submittedName>
        <fullName evidence="2">Zinc ribbon domain-containing protein</fullName>
    </submittedName>
</protein>
<dbReference type="EMBL" id="JAHXZI010000026">
    <property type="protein sequence ID" value="MBW6439285.1"/>
    <property type="molecule type" value="Genomic_DNA"/>
</dbReference>
<proteinExistence type="predicted"/>
<dbReference type="InterPro" id="IPR025827">
    <property type="entry name" value="Zn_ribbon_recom_dom"/>
</dbReference>
<keyword evidence="3" id="KW-1185">Reference proteome</keyword>